<accession>A0A1Y2GN87</accession>
<dbReference type="SMART" id="SM00320">
    <property type="entry name" value="WD40"/>
    <property type="match status" value="12"/>
</dbReference>
<dbReference type="InterPro" id="IPR001680">
    <property type="entry name" value="WD40_rpt"/>
</dbReference>
<feature type="repeat" description="WD" evidence="6">
    <location>
        <begin position="501"/>
        <end position="535"/>
    </location>
</feature>
<feature type="repeat" description="WD" evidence="6">
    <location>
        <begin position="193"/>
        <end position="227"/>
    </location>
</feature>
<comment type="similarity">
    <text evidence="5">Belongs to the WD repeat WDR3/UTP12 family.</text>
</comment>
<dbReference type="InterPro" id="IPR015943">
    <property type="entry name" value="WD40/YVTN_repeat-like_dom_sf"/>
</dbReference>
<evidence type="ECO:0000259" key="8">
    <source>
        <dbReference type="Pfam" id="PF04003"/>
    </source>
</evidence>
<dbReference type="Pfam" id="PF25172">
    <property type="entry name" value="Beta-prop_WDR3_2nd"/>
    <property type="match status" value="1"/>
</dbReference>
<dbReference type="InterPro" id="IPR036322">
    <property type="entry name" value="WD40_repeat_dom_sf"/>
</dbReference>
<dbReference type="SUPFAM" id="SSF50978">
    <property type="entry name" value="WD40 repeat-like"/>
    <property type="match status" value="2"/>
</dbReference>
<feature type="repeat" description="WD" evidence="6">
    <location>
        <begin position="420"/>
        <end position="460"/>
    </location>
</feature>
<dbReference type="PANTHER" id="PTHR19853">
    <property type="entry name" value="WD REPEAT CONTAINING PROTEIN 3 WDR3"/>
    <property type="match status" value="1"/>
</dbReference>
<dbReference type="InterPro" id="IPR051570">
    <property type="entry name" value="TBC1_cilium_biogenesis"/>
</dbReference>
<feature type="domain" description="Small-subunit processome Utp12" evidence="8">
    <location>
        <begin position="830"/>
        <end position="929"/>
    </location>
</feature>
<dbReference type="PROSITE" id="PS50082">
    <property type="entry name" value="WD_REPEATS_2"/>
    <property type="match status" value="9"/>
</dbReference>
<keyword evidence="7" id="KW-0175">Coiled coil</keyword>
<dbReference type="Proteomes" id="UP000193648">
    <property type="component" value="Unassembled WGS sequence"/>
</dbReference>
<evidence type="ECO:0000256" key="1">
    <source>
        <dbReference type="ARBA" id="ARBA00004604"/>
    </source>
</evidence>
<dbReference type="GO" id="GO:0034511">
    <property type="term" value="F:U3 snoRNA binding"/>
    <property type="evidence" value="ECO:0007669"/>
    <property type="project" value="EnsemblFungi"/>
</dbReference>
<dbReference type="InterPro" id="IPR007148">
    <property type="entry name" value="SSU_processome_Utp12"/>
</dbReference>
<feature type="repeat" description="WD" evidence="6">
    <location>
        <begin position="598"/>
        <end position="639"/>
    </location>
</feature>
<organism evidence="9 10">
    <name type="scientific">Lobosporangium transversale</name>
    <dbReference type="NCBI Taxonomy" id="64571"/>
    <lineage>
        <taxon>Eukaryota</taxon>
        <taxon>Fungi</taxon>
        <taxon>Fungi incertae sedis</taxon>
        <taxon>Mucoromycota</taxon>
        <taxon>Mortierellomycotina</taxon>
        <taxon>Mortierellomycetes</taxon>
        <taxon>Mortierellales</taxon>
        <taxon>Mortierellaceae</taxon>
        <taxon>Lobosporangium</taxon>
    </lineage>
</organism>
<dbReference type="STRING" id="64571.A0A1Y2GN87"/>
<dbReference type="GO" id="GO:0000472">
    <property type="term" value="P:endonucleolytic cleavage to generate mature 5'-end of SSU-rRNA from (SSU-rRNA, 5.8S rRNA, LSU-rRNA)"/>
    <property type="evidence" value="ECO:0007669"/>
    <property type="project" value="EnsemblFungi"/>
</dbReference>
<dbReference type="FunFam" id="2.130.10.10:FF:000157">
    <property type="entry name" value="WD repeat domain 3"/>
    <property type="match status" value="1"/>
</dbReference>
<name>A0A1Y2GN87_9FUNG</name>
<comment type="subcellular location">
    <subcellularLocation>
        <location evidence="1">Nucleus</location>
        <location evidence="1">Nucleolus</location>
    </subcellularLocation>
</comment>
<feature type="coiled-coil region" evidence="7">
    <location>
        <begin position="303"/>
        <end position="330"/>
    </location>
</feature>
<dbReference type="Pfam" id="PF04003">
    <property type="entry name" value="Utp12"/>
    <property type="match status" value="1"/>
</dbReference>
<protein>
    <submittedName>
        <fullName evidence="9">WD40 repeat-like protein</fullName>
    </submittedName>
</protein>
<dbReference type="GeneID" id="33571946"/>
<dbReference type="InterPro" id="IPR020472">
    <property type="entry name" value="WD40_PAC1"/>
</dbReference>
<reference evidence="9 10" key="1">
    <citation type="submission" date="2016-07" db="EMBL/GenBank/DDBJ databases">
        <title>Pervasive Adenine N6-methylation of Active Genes in Fungi.</title>
        <authorList>
            <consortium name="DOE Joint Genome Institute"/>
            <person name="Mondo S.J."/>
            <person name="Dannebaum R.O."/>
            <person name="Kuo R.C."/>
            <person name="Labutti K."/>
            <person name="Haridas S."/>
            <person name="Kuo A."/>
            <person name="Salamov A."/>
            <person name="Ahrendt S.R."/>
            <person name="Lipzen A."/>
            <person name="Sullivan W."/>
            <person name="Andreopoulos W.B."/>
            <person name="Clum A."/>
            <person name="Lindquist E."/>
            <person name="Daum C."/>
            <person name="Ramamoorthy G.K."/>
            <person name="Gryganskyi A."/>
            <person name="Culley D."/>
            <person name="Magnuson J.K."/>
            <person name="James T.Y."/>
            <person name="O'Malley M.A."/>
            <person name="Stajich J.E."/>
            <person name="Spatafora J.W."/>
            <person name="Visel A."/>
            <person name="Grigoriev I.V."/>
        </authorList>
    </citation>
    <scope>NUCLEOTIDE SEQUENCE [LARGE SCALE GENOMIC DNA]</scope>
    <source>
        <strain evidence="9 10">NRRL 3116</strain>
    </source>
</reference>
<keyword evidence="4" id="KW-0539">Nucleus</keyword>
<comment type="caution">
    <text evidence="9">The sequence shown here is derived from an EMBL/GenBank/DDBJ whole genome shotgun (WGS) entry which is preliminary data.</text>
</comment>
<dbReference type="CDD" id="cd00200">
    <property type="entry name" value="WD40"/>
    <property type="match status" value="2"/>
</dbReference>
<evidence type="ECO:0000256" key="4">
    <source>
        <dbReference type="ARBA" id="ARBA00023242"/>
    </source>
</evidence>
<dbReference type="RefSeq" id="XP_021881443.1">
    <property type="nucleotide sequence ID" value="XM_022030103.1"/>
</dbReference>
<dbReference type="FunCoup" id="A0A1Y2GN87">
    <property type="interactions" value="1020"/>
</dbReference>
<sequence length="965" mass="108759">MVKAYQRYTPRTTFGVVASGNSNIIYDIEGKYAISPALEDVCIWDLKRGERVGTWHDSDNKAEVTCIARNTDRNSYAVGYANGSIRIWSMKDSDVLVTFNGHRSAVTALAFDKSGSRLVSGSKDTDLIVWDVEGEVGLYRLRGHKDQITSVRFLSRPALVEGGQPTDEYILSGSKDTLIKLWDLSTQHCMETLVAHRNEVWDCDVNSDETILVSGGGDPDIKVWKINADALRTGLGIGEEAKEVGEDSHNNEQSESSGLVKAITFYGSIPRQSKERVTTLKFHSSQDFLGCQASDKSIELFRIRSVEEIKKKMSRRRKRQREKQQALLKKGDIEGATAEEPVDDTIQATDEITPWHVLRSAAKFRSFDFAPAKDVQKLGHIQLVASLNNNTVEVWSVPHPTATKNEEVANEPSKAYTLELAGHRSDIRAVALSSDDELLCSASNGSLKIWNVKTTSCIRTMDCGYALCCAFLPGNRHVIVGTKTGHLELFDLGSSSMIESIEAHEGAIWSLQVRPDRRGLVTGSADKDVKFWDFDMVEEQVGQSIKKRLSLVHMRTLKMSDDVLCVRYSPDQKIVAVSLLDATVKVFYHDTLKFFLSLYGHKLPVLSMDISSDSNLLVTCSADKNVKLWGLDFGDCHKSLFAHQESVMAVQFVWNTHYFFTASKDRTVKYWDGDKFENILKLEGHHGEVWALAVGTYGNIVVSASHDRSLRIWQKTEDQVFLEEEREQELDDLYEATLTASFEKTGMVDHGEGNIGAPSAHNGDELASAGKQTMETLKAGERIMEALELADQEINAWKEYNAGIARGERGLSKPQRSPLLISMRQTPEQHVWFELERIRPAELDEALLVLPFSAVTSLLNWLDVFVQREYNINLVCRVLFFLVKSHHNQIVANRIMRPMLDSVRRNLRIGLQKQKDVVGFNVAALNYIHRDYEANNTSEFFDEDAIRKEEEKKQESEKKRKFLKI</sequence>
<dbReference type="GO" id="GO:0034388">
    <property type="term" value="C:Pwp2p-containing subcomplex of 90S preribosome"/>
    <property type="evidence" value="ECO:0007669"/>
    <property type="project" value="EnsemblFungi"/>
</dbReference>
<feature type="repeat" description="WD" evidence="6">
    <location>
        <begin position="640"/>
        <end position="672"/>
    </location>
</feature>
<dbReference type="PROSITE" id="PS50294">
    <property type="entry name" value="WD_REPEATS_REGION"/>
    <property type="match status" value="8"/>
</dbReference>
<dbReference type="PROSITE" id="PS00678">
    <property type="entry name" value="WD_REPEATS_1"/>
    <property type="match status" value="3"/>
</dbReference>
<feature type="repeat" description="WD" evidence="6">
    <location>
        <begin position="682"/>
        <end position="714"/>
    </location>
</feature>
<dbReference type="InterPro" id="IPR019775">
    <property type="entry name" value="WD40_repeat_CS"/>
</dbReference>
<keyword evidence="2 6" id="KW-0853">WD repeat</keyword>
<evidence type="ECO:0000256" key="6">
    <source>
        <dbReference type="PROSITE-ProRule" id="PRU00221"/>
    </source>
</evidence>
<dbReference type="GO" id="GO:0032040">
    <property type="term" value="C:small-subunit processome"/>
    <property type="evidence" value="ECO:0007669"/>
    <property type="project" value="EnsemblFungi"/>
</dbReference>
<dbReference type="GO" id="GO:0000447">
    <property type="term" value="P:endonucleolytic cleavage in ITS1 to separate SSU-rRNA from 5.8S rRNA and LSU-rRNA from tricistronic rRNA transcript (SSU-rRNA, 5.8S rRNA, LSU-rRNA)"/>
    <property type="evidence" value="ECO:0007669"/>
    <property type="project" value="EnsemblFungi"/>
</dbReference>
<feature type="repeat" description="WD" evidence="6">
    <location>
        <begin position="141"/>
        <end position="192"/>
    </location>
</feature>
<evidence type="ECO:0000256" key="5">
    <source>
        <dbReference type="ARBA" id="ARBA00038229"/>
    </source>
</evidence>
<evidence type="ECO:0000256" key="2">
    <source>
        <dbReference type="ARBA" id="ARBA00022574"/>
    </source>
</evidence>
<evidence type="ECO:0000256" key="7">
    <source>
        <dbReference type="SAM" id="Coils"/>
    </source>
</evidence>
<dbReference type="PANTHER" id="PTHR19853:SF0">
    <property type="entry name" value="WD REPEAT-CONTAINING PROTEIN 3"/>
    <property type="match status" value="1"/>
</dbReference>
<evidence type="ECO:0000313" key="10">
    <source>
        <dbReference type="Proteomes" id="UP000193648"/>
    </source>
</evidence>
<dbReference type="Gene3D" id="2.130.10.10">
    <property type="entry name" value="YVTN repeat-like/Quinoprotein amine dehydrogenase"/>
    <property type="match status" value="5"/>
</dbReference>
<evidence type="ECO:0000256" key="3">
    <source>
        <dbReference type="ARBA" id="ARBA00022737"/>
    </source>
</evidence>
<dbReference type="InParanoid" id="A0A1Y2GN87"/>
<feature type="repeat" description="WD" evidence="6">
    <location>
        <begin position="57"/>
        <end position="98"/>
    </location>
</feature>
<dbReference type="GO" id="GO:0000480">
    <property type="term" value="P:endonucleolytic cleavage in 5'-ETS of tricistronic rRNA transcript (SSU-rRNA, 5.8S rRNA, LSU-rRNA)"/>
    <property type="evidence" value="ECO:0007669"/>
    <property type="project" value="EnsemblFungi"/>
</dbReference>
<dbReference type="FunFam" id="2.130.10.10:FF:000178">
    <property type="entry name" value="WD repeat domain 3"/>
    <property type="match status" value="1"/>
</dbReference>
<evidence type="ECO:0000313" key="9">
    <source>
        <dbReference type="EMBL" id="ORZ16096.1"/>
    </source>
</evidence>
<dbReference type="OrthoDB" id="407922at2759"/>
<dbReference type="EMBL" id="MCFF01000018">
    <property type="protein sequence ID" value="ORZ16096.1"/>
    <property type="molecule type" value="Genomic_DNA"/>
</dbReference>
<keyword evidence="3" id="KW-0677">Repeat</keyword>
<dbReference type="AlphaFoldDB" id="A0A1Y2GN87"/>
<feature type="repeat" description="WD" evidence="6">
    <location>
        <begin position="99"/>
        <end position="133"/>
    </location>
</feature>
<gene>
    <name evidence="9" type="ORF">BCR41DRAFT_422113</name>
</gene>
<keyword evidence="10" id="KW-1185">Reference proteome</keyword>
<dbReference type="Pfam" id="PF25173">
    <property type="entry name" value="Beta-prop_WDR3_1st"/>
    <property type="match status" value="1"/>
</dbReference>
<proteinExistence type="inferred from homology"/>
<dbReference type="PRINTS" id="PR00320">
    <property type="entry name" value="GPROTEINBRPT"/>
</dbReference>